<keyword evidence="2" id="KW-0238">DNA-binding</keyword>
<dbReference type="Gene3D" id="1.10.10.10">
    <property type="entry name" value="Winged helix-like DNA-binding domain superfamily/Winged helix DNA-binding domain"/>
    <property type="match status" value="2"/>
</dbReference>
<name>A0ABU2JYG6_9ACTN</name>
<dbReference type="SMART" id="SM00345">
    <property type="entry name" value="HTH_GNTR"/>
    <property type="match status" value="2"/>
</dbReference>
<dbReference type="EMBL" id="JAVREO010000022">
    <property type="protein sequence ID" value="MDT0270042.1"/>
    <property type="molecule type" value="Genomic_DNA"/>
</dbReference>
<evidence type="ECO:0000259" key="4">
    <source>
        <dbReference type="PROSITE" id="PS50949"/>
    </source>
</evidence>
<keyword evidence="3" id="KW-0804">Transcription</keyword>
<dbReference type="RefSeq" id="WP_311670120.1">
    <property type="nucleotide sequence ID" value="NZ_JAVREO010000022.1"/>
</dbReference>
<dbReference type="SUPFAM" id="SSF46785">
    <property type="entry name" value="Winged helix' DNA-binding domain"/>
    <property type="match status" value="2"/>
</dbReference>
<dbReference type="InterPro" id="IPR000524">
    <property type="entry name" value="Tscrpt_reg_HTH_GntR"/>
</dbReference>
<evidence type="ECO:0000313" key="6">
    <source>
        <dbReference type="Proteomes" id="UP001183410"/>
    </source>
</evidence>
<proteinExistence type="predicted"/>
<keyword evidence="6" id="KW-1185">Reference proteome</keyword>
<reference evidence="6" key="1">
    <citation type="submission" date="2023-07" db="EMBL/GenBank/DDBJ databases">
        <title>30 novel species of actinomycetes from the DSMZ collection.</title>
        <authorList>
            <person name="Nouioui I."/>
        </authorList>
    </citation>
    <scope>NUCLEOTIDE SEQUENCE [LARGE SCALE GENOMIC DNA]</scope>
    <source>
        <strain evidence="6">DSM 44915</strain>
    </source>
</reference>
<evidence type="ECO:0000256" key="3">
    <source>
        <dbReference type="ARBA" id="ARBA00023163"/>
    </source>
</evidence>
<accession>A0ABU2JYG6</accession>
<dbReference type="InterPro" id="IPR050679">
    <property type="entry name" value="Bact_HTH_transcr_reg"/>
</dbReference>
<sequence length="156" mass="17292">MAKEQRATSNPRGTYMLVADMIRREITSSESMTELPPVSELMARHGVSRTLLTRALKLLSSEGLVTSEQGGRWRVVRDGEDSRPLRERLLDVFETDKLGVGDAFPSEAELCQRFGRSRTAVRSALDKLEGAGLLRRSPGKPRVVVALPEKTTEVRG</sequence>
<comment type="caution">
    <text evidence="5">The sequence shown here is derived from an EMBL/GenBank/DDBJ whole genome shotgun (WGS) entry which is preliminary data.</text>
</comment>
<dbReference type="Pfam" id="PF00392">
    <property type="entry name" value="GntR"/>
    <property type="match status" value="2"/>
</dbReference>
<gene>
    <name evidence="5" type="ORF">RM844_27555</name>
</gene>
<dbReference type="PANTHER" id="PTHR44846:SF1">
    <property type="entry name" value="MANNOSYL-D-GLYCERATE TRANSPORT_METABOLISM SYSTEM REPRESSOR MNGR-RELATED"/>
    <property type="match status" value="1"/>
</dbReference>
<organism evidence="5 6">
    <name type="scientific">Streptomyces chisholmiae</name>
    <dbReference type="NCBI Taxonomy" id="3075540"/>
    <lineage>
        <taxon>Bacteria</taxon>
        <taxon>Bacillati</taxon>
        <taxon>Actinomycetota</taxon>
        <taxon>Actinomycetes</taxon>
        <taxon>Kitasatosporales</taxon>
        <taxon>Streptomycetaceae</taxon>
        <taxon>Streptomyces</taxon>
    </lineage>
</organism>
<dbReference type="PANTHER" id="PTHR44846">
    <property type="entry name" value="MANNOSYL-D-GLYCERATE TRANSPORT/METABOLISM SYSTEM REPRESSOR MNGR-RELATED"/>
    <property type="match status" value="1"/>
</dbReference>
<keyword evidence="1" id="KW-0805">Transcription regulation</keyword>
<dbReference type="InterPro" id="IPR036390">
    <property type="entry name" value="WH_DNA-bd_sf"/>
</dbReference>
<evidence type="ECO:0000313" key="5">
    <source>
        <dbReference type="EMBL" id="MDT0270042.1"/>
    </source>
</evidence>
<dbReference type="Proteomes" id="UP001183410">
    <property type="component" value="Unassembled WGS sequence"/>
</dbReference>
<feature type="domain" description="HTH gntR-type" evidence="4">
    <location>
        <begin position="79"/>
        <end position="147"/>
    </location>
</feature>
<evidence type="ECO:0000256" key="2">
    <source>
        <dbReference type="ARBA" id="ARBA00023125"/>
    </source>
</evidence>
<protein>
    <submittedName>
        <fullName evidence="5">GntR family transcriptional regulator</fullName>
    </submittedName>
</protein>
<dbReference type="PROSITE" id="PS50949">
    <property type="entry name" value="HTH_GNTR"/>
    <property type="match status" value="2"/>
</dbReference>
<evidence type="ECO:0000256" key="1">
    <source>
        <dbReference type="ARBA" id="ARBA00023015"/>
    </source>
</evidence>
<dbReference type="InterPro" id="IPR036388">
    <property type="entry name" value="WH-like_DNA-bd_sf"/>
</dbReference>
<dbReference type="PRINTS" id="PR00035">
    <property type="entry name" value="HTHGNTR"/>
</dbReference>
<feature type="domain" description="HTH gntR-type" evidence="4">
    <location>
        <begin position="12"/>
        <end position="79"/>
    </location>
</feature>